<dbReference type="InterPro" id="IPR024286">
    <property type="entry name" value="DUF3700"/>
</dbReference>
<evidence type="ECO:0000259" key="1">
    <source>
        <dbReference type="SMART" id="SM01172"/>
    </source>
</evidence>
<dbReference type="EMBL" id="QGKV02000649">
    <property type="protein sequence ID" value="KAF3581166.1"/>
    <property type="molecule type" value="Genomic_DNA"/>
</dbReference>
<protein>
    <recommendedName>
        <fullName evidence="1">DUF3700 domain-containing protein</fullName>
    </recommendedName>
</protein>
<evidence type="ECO:0000313" key="3">
    <source>
        <dbReference type="Proteomes" id="UP000266723"/>
    </source>
</evidence>
<comment type="caution">
    <text evidence="2">The sequence shown here is derived from an EMBL/GenBank/DDBJ whole genome shotgun (WGS) entry which is preliminary data.</text>
</comment>
<organism evidence="2 3">
    <name type="scientific">Brassica cretica</name>
    <name type="common">Mustard</name>
    <dbReference type="NCBI Taxonomy" id="69181"/>
    <lineage>
        <taxon>Eukaryota</taxon>
        <taxon>Viridiplantae</taxon>
        <taxon>Streptophyta</taxon>
        <taxon>Embryophyta</taxon>
        <taxon>Tracheophyta</taxon>
        <taxon>Spermatophyta</taxon>
        <taxon>Magnoliopsida</taxon>
        <taxon>eudicotyledons</taxon>
        <taxon>Gunneridae</taxon>
        <taxon>Pentapetalae</taxon>
        <taxon>rosids</taxon>
        <taxon>malvids</taxon>
        <taxon>Brassicales</taxon>
        <taxon>Brassicaceae</taxon>
        <taxon>Brassiceae</taxon>
        <taxon>Brassica</taxon>
    </lineage>
</organism>
<evidence type="ECO:0000313" key="2">
    <source>
        <dbReference type="EMBL" id="KAF3581166.1"/>
    </source>
</evidence>
<accession>A0ABQ7DUF6</accession>
<proteinExistence type="predicted"/>
<dbReference type="PANTHER" id="PTHR45952">
    <property type="entry name" value="ALUMINUM INDUCED PROTEIN WITH YGL AND LRDR MOTIFS"/>
    <property type="match status" value="1"/>
</dbReference>
<reference evidence="2 3" key="1">
    <citation type="journal article" date="2020" name="BMC Genomics">
        <title>Intraspecific diversification of the crop wild relative Brassica cretica Lam. using demographic model selection.</title>
        <authorList>
            <person name="Kioukis A."/>
            <person name="Michalopoulou V.A."/>
            <person name="Briers L."/>
            <person name="Pirintsos S."/>
            <person name="Studholme D.J."/>
            <person name="Pavlidis P."/>
            <person name="Sarris P.F."/>
        </authorList>
    </citation>
    <scope>NUCLEOTIDE SEQUENCE [LARGE SCALE GENOMIC DNA]</scope>
    <source>
        <strain evidence="3">cv. PFS-1207/04</strain>
    </source>
</reference>
<feature type="domain" description="DUF3700" evidence="1">
    <location>
        <begin position="2"/>
        <end position="110"/>
    </location>
</feature>
<dbReference type="SMART" id="SM01172">
    <property type="entry name" value="DUF3700"/>
    <property type="match status" value="1"/>
</dbReference>
<name>A0ABQ7DUF6_BRACR</name>
<dbReference type="PANTHER" id="PTHR45952:SF7">
    <property type="entry name" value="DUF3700 DOMAIN-CONTAINING PROTEIN"/>
    <property type="match status" value="1"/>
</dbReference>
<dbReference type="Proteomes" id="UP000266723">
    <property type="component" value="Unassembled WGS sequence"/>
</dbReference>
<dbReference type="InterPro" id="IPR044828">
    <property type="entry name" value="TSJT1-like"/>
</dbReference>
<keyword evidence="3" id="KW-1185">Reference proteome</keyword>
<gene>
    <name evidence="2" type="ORF">DY000_02030495</name>
</gene>
<sequence>MYVSWGLRNLCTLNCQYGHTGKNTSEALFVIEAYRTLCDRGPYLANQSSLGNTGSAVMSDVYAKSFAPLPTGSMFHSETWLKSFEHPKNNTKAMLMVDREGVTCGANFKVDARTKIYAIPRRGIEANWALANTR</sequence>
<dbReference type="Pfam" id="PF12481">
    <property type="entry name" value="DUF3700"/>
    <property type="match status" value="2"/>
</dbReference>